<dbReference type="Gene3D" id="3.40.50.2300">
    <property type="match status" value="1"/>
</dbReference>
<keyword evidence="1 2" id="KW-0597">Phosphoprotein</keyword>
<dbReference type="GO" id="GO:0000160">
    <property type="term" value="P:phosphorelay signal transduction system"/>
    <property type="evidence" value="ECO:0007669"/>
    <property type="project" value="InterPro"/>
</dbReference>
<reference evidence="4 5" key="1">
    <citation type="submission" date="2014-02" db="EMBL/GenBank/DDBJ databases">
        <title>Draft genome sequence of Lysinibacillus manganicus DSM 26584T.</title>
        <authorList>
            <person name="Zhang F."/>
            <person name="Wang G."/>
            <person name="Zhang L."/>
        </authorList>
    </citation>
    <scope>NUCLEOTIDE SEQUENCE [LARGE SCALE GENOMIC DNA]</scope>
    <source>
        <strain evidence="4 5">DSM 26584</strain>
    </source>
</reference>
<dbReference type="eggNOG" id="COG2204">
    <property type="taxonomic scope" value="Bacteria"/>
</dbReference>
<dbReference type="InterPro" id="IPR050595">
    <property type="entry name" value="Bact_response_regulator"/>
</dbReference>
<dbReference type="PANTHER" id="PTHR44591">
    <property type="entry name" value="STRESS RESPONSE REGULATOR PROTEIN 1"/>
    <property type="match status" value="1"/>
</dbReference>
<organism evidence="4 5">
    <name type="scientific">Ureibacillus manganicus DSM 26584</name>
    <dbReference type="NCBI Taxonomy" id="1384049"/>
    <lineage>
        <taxon>Bacteria</taxon>
        <taxon>Bacillati</taxon>
        <taxon>Bacillota</taxon>
        <taxon>Bacilli</taxon>
        <taxon>Bacillales</taxon>
        <taxon>Caryophanaceae</taxon>
        <taxon>Ureibacillus</taxon>
    </lineage>
</organism>
<dbReference type="PANTHER" id="PTHR44591:SF3">
    <property type="entry name" value="RESPONSE REGULATORY DOMAIN-CONTAINING PROTEIN"/>
    <property type="match status" value="1"/>
</dbReference>
<dbReference type="SUPFAM" id="SSF52172">
    <property type="entry name" value="CheY-like"/>
    <property type="match status" value="1"/>
</dbReference>
<dbReference type="OrthoDB" id="9808843at2"/>
<evidence type="ECO:0000256" key="2">
    <source>
        <dbReference type="PROSITE-ProRule" id="PRU00169"/>
    </source>
</evidence>
<proteinExistence type="predicted"/>
<dbReference type="PROSITE" id="PS50110">
    <property type="entry name" value="RESPONSE_REGULATORY"/>
    <property type="match status" value="1"/>
</dbReference>
<evidence type="ECO:0000313" key="4">
    <source>
        <dbReference type="EMBL" id="KGR80182.1"/>
    </source>
</evidence>
<dbReference type="InterPro" id="IPR001789">
    <property type="entry name" value="Sig_transdc_resp-reg_receiver"/>
</dbReference>
<dbReference type="STRING" id="1384049.CD29_02150"/>
<evidence type="ECO:0000256" key="1">
    <source>
        <dbReference type="ARBA" id="ARBA00022553"/>
    </source>
</evidence>
<dbReference type="RefSeq" id="WP_036182344.1">
    <property type="nucleotide sequence ID" value="NZ_AVDA01000002.1"/>
</dbReference>
<protein>
    <recommendedName>
        <fullName evidence="3">Response regulatory domain-containing protein</fullName>
    </recommendedName>
</protein>
<name>A0A0A3IZD2_9BACL</name>
<keyword evidence="5" id="KW-1185">Reference proteome</keyword>
<dbReference type="EMBL" id="JPVN01000002">
    <property type="protein sequence ID" value="KGR80182.1"/>
    <property type="molecule type" value="Genomic_DNA"/>
</dbReference>
<sequence length="124" mass="13990">MKELLIVDDHQGIRILLKEIFNKEGYLVHLATNGAEAISIAESKEIDCVILDMKIPDMDGLEIIRKIKAIKCDIPVIMMSGFSEQTVIREAIERGASCFFTKPFNIHDLIDSVRNNVLIKSDMT</sequence>
<gene>
    <name evidence="4" type="ORF">CD29_02150</name>
</gene>
<feature type="domain" description="Response regulatory" evidence="3">
    <location>
        <begin position="3"/>
        <end position="117"/>
    </location>
</feature>
<dbReference type="Proteomes" id="UP000030416">
    <property type="component" value="Unassembled WGS sequence"/>
</dbReference>
<evidence type="ECO:0000313" key="5">
    <source>
        <dbReference type="Proteomes" id="UP000030416"/>
    </source>
</evidence>
<feature type="modified residue" description="4-aspartylphosphate" evidence="2">
    <location>
        <position position="52"/>
    </location>
</feature>
<dbReference type="InterPro" id="IPR011006">
    <property type="entry name" value="CheY-like_superfamily"/>
</dbReference>
<evidence type="ECO:0000259" key="3">
    <source>
        <dbReference type="PROSITE" id="PS50110"/>
    </source>
</evidence>
<dbReference type="Pfam" id="PF00072">
    <property type="entry name" value="Response_reg"/>
    <property type="match status" value="1"/>
</dbReference>
<comment type="caution">
    <text evidence="4">The sequence shown here is derived from an EMBL/GenBank/DDBJ whole genome shotgun (WGS) entry which is preliminary data.</text>
</comment>
<accession>A0A0A3IZD2</accession>
<dbReference type="SMART" id="SM00448">
    <property type="entry name" value="REC"/>
    <property type="match status" value="1"/>
</dbReference>
<dbReference type="AlphaFoldDB" id="A0A0A3IZD2"/>